<reference evidence="1" key="1">
    <citation type="submission" date="2023-10" db="EMBL/GenBank/DDBJ databases">
        <title>Genome assembly of Pristionchus species.</title>
        <authorList>
            <person name="Yoshida K."/>
            <person name="Sommer R.J."/>
        </authorList>
    </citation>
    <scope>NUCLEOTIDE SEQUENCE</scope>
    <source>
        <strain evidence="1">RS0144</strain>
    </source>
</reference>
<gene>
    <name evidence="1" type="ORF">PENTCL1PPCAC_23168</name>
</gene>
<proteinExistence type="predicted"/>
<accession>A0AAV5U2E5</accession>
<sequence length="79" mass="8884">ASSFLHYFGVRVDSMGYCRRFHWLMGVLDLPFTQNDINIGGDMVTSHSRGRIVRHELIHLVGGEDCHDYSENGDSGETA</sequence>
<evidence type="ECO:0000313" key="2">
    <source>
        <dbReference type="Proteomes" id="UP001432027"/>
    </source>
</evidence>
<dbReference type="Proteomes" id="UP001432027">
    <property type="component" value="Unassembled WGS sequence"/>
</dbReference>
<organism evidence="1 2">
    <name type="scientific">Pristionchus entomophagus</name>
    <dbReference type="NCBI Taxonomy" id="358040"/>
    <lineage>
        <taxon>Eukaryota</taxon>
        <taxon>Metazoa</taxon>
        <taxon>Ecdysozoa</taxon>
        <taxon>Nematoda</taxon>
        <taxon>Chromadorea</taxon>
        <taxon>Rhabditida</taxon>
        <taxon>Rhabditina</taxon>
        <taxon>Diplogasteromorpha</taxon>
        <taxon>Diplogasteroidea</taxon>
        <taxon>Neodiplogasteridae</taxon>
        <taxon>Pristionchus</taxon>
    </lineage>
</organism>
<dbReference type="AlphaFoldDB" id="A0AAV5U2E5"/>
<keyword evidence="2" id="KW-1185">Reference proteome</keyword>
<evidence type="ECO:0008006" key="3">
    <source>
        <dbReference type="Google" id="ProtNLM"/>
    </source>
</evidence>
<feature type="non-terminal residue" evidence="1">
    <location>
        <position position="79"/>
    </location>
</feature>
<comment type="caution">
    <text evidence="1">The sequence shown here is derived from an EMBL/GenBank/DDBJ whole genome shotgun (WGS) entry which is preliminary data.</text>
</comment>
<name>A0AAV5U2E5_9BILA</name>
<protein>
    <recommendedName>
        <fullName evidence="3">Peptidase M12A domain-containing protein</fullName>
    </recommendedName>
</protein>
<evidence type="ECO:0000313" key="1">
    <source>
        <dbReference type="EMBL" id="GMT00994.1"/>
    </source>
</evidence>
<dbReference type="EMBL" id="BTSX01000005">
    <property type="protein sequence ID" value="GMT00994.1"/>
    <property type="molecule type" value="Genomic_DNA"/>
</dbReference>
<feature type="non-terminal residue" evidence="1">
    <location>
        <position position="1"/>
    </location>
</feature>